<protein>
    <submittedName>
        <fullName evidence="2">Uncharacterized protein</fullName>
    </submittedName>
</protein>
<reference evidence="2 3" key="1">
    <citation type="journal article" date="2019" name="Nat. Plants">
        <title>Stout camphor tree genome fills gaps in understanding of flowering plant genome evolution.</title>
        <authorList>
            <person name="Chaw S.M."/>
            <person name="Liu Y.C."/>
            <person name="Wu Y.W."/>
            <person name="Wang H.Y."/>
            <person name="Lin C.I."/>
            <person name="Wu C.S."/>
            <person name="Ke H.M."/>
            <person name="Chang L.Y."/>
            <person name="Hsu C.Y."/>
            <person name="Yang H.T."/>
            <person name="Sudianto E."/>
            <person name="Hsu M.H."/>
            <person name="Wu K.P."/>
            <person name="Wang L.N."/>
            <person name="Leebens-Mack J.H."/>
            <person name="Tsai I.J."/>
        </authorList>
    </citation>
    <scope>NUCLEOTIDE SEQUENCE [LARGE SCALE GENOMIC DNA]</scope>
    <source>
        <strain evidence="3">cv. Chaw 1501</strain>
        <tissue evidence="2">Young leaves</tissue>
    </source>
</reference>
<accession>A0A3S3RB54</accession>
<evidence type="ECO:0000256" key="1">
    <source>
        <dbReference type="SAM" id="MobiDB-lite"/>
    </source>
</evidence>
<evidence type="ECO:0000313" key="3">
    <source>
        <dbReference type="Proteomes" id="UP000283530"/>
    </source>
</evidence>
<dbReference type="PANTHER" id="PTHR33240">
    <property type="entry name" value="OS08G0508500 PROTEIN"/>
    <property type="match status" value="1"/>
</dbReference>
<evidence type="ECO:0000313" key="2">
    <source>
        <dbReference type="EMBL" id="RWR97187.1"/>
    </source>
</evidence>
<keyword evidence="3" id="KW-1185">Reference proteome</keyword>
<sequence length="486" mass="55343">MLKFFEELGYQQQEKSWLKKDYRTFLIEPSLLENFENTPWDEEGTSYVPPPYARLDGDPNNPIIICIITYLKKNDNTNSVAIEEIEQEHECLTIDHWDGSFIQIMMSTEEEHDEIEENDTPKEETVKQTSNESCPIQLRSGKQLPKRTARVEKKSKGKAVEENESTGVQSQQGAKKVVNEKSLTKYDVLAHLKKIQAPLNVYDVLRLSEHIREALIKALLDPDKFLNEIHQTETELENAFSPNICAACLATTSFTDEDLLLRMKAHNRPLFVKGVLAKVKLNRIMLDCGSTVNLIPLKTLLSLGMTVNDLESSNLVITGFNESNQQALRTNRLKLTVGDLTTNEDALKYIMIGYEMGRDTVQQKQAKKNKSKGKPYHHNGMQDSVNMISGEEQDAGKEYEELVNDPEEAPPLLEDGRQATVDELVEINLGSPEEPKITYVSKLLSDDEMKEYVAYLSKYKDVFAWSYKEMPGLDPKVATHISIRFF</sequence>
<dbReference type="EMBL" id="QPKB01000012">
    <property type="protein sequence ID" value="RWR97187.1"/>
    <property type="molecule type" value="Genomic_DNA"/>
</dbReference>
<dbReference type="OrthoDB" id="1937476at2759"/>
<proteinExistence type="predicted"/>
<name>A0A3S3RB54_9MAGN</name>
<dbReference type="AlphaFoldDB" id="A0A3S3RB54"/>
<gene>
    <name evidence="2" type="ORF">CKAN_02660400</name>
</gene>
<dbReference type="PANTHER" id="PTHR33240:SF15">
    <property type="entry name" value="GAG-PRO-LIKE PROTEIN"/>
    <property type="match status" value="1"/>
</dbReference>
<feature type="region of interest" description="Disordered" evidence="1">
    <location>
        <begin position="110"/>
        <end position="173"/>
    </location>
</feature>
<dbReference type="STRING" id="337451.A0A3S3RB54"/>
<organism evidence="2 3">
    <name type="scientific">Cinnamomum micranthum f. kanehirae</name>
    <dbReference type="NCBI Taxonomy" id="337451"/>
    <lineage>
        <taxon>Eukaryota</taxon>
        <taxon>Viridiplantae</taxon>
        <taxon>Streptophyta</taxon>
        <taxon>Embryophyta</taxon>
        <taxon>Tracheophyta</taxon>
        <taxon>Spermatophyta</taxon>
        <taxon>Magnoliopsida</taxon>
        <taxon>Magnoliidae</taxon>
        <taxon>Laurales</taxon>
        <taxon>Lauraceae</taxon>
        <taxon>Cinnamomum</taxon>
    </lineage>
</organism>
<dbReference type="Proteomes" id="UP000283530">
    <property type="component" value="Unassembled WGS sequence"/>
</dbReference>
<comment type="caution">
    <text evidence="2">The sequence shown here is derived from an EMBL/GenBank/DDBJ whole genome shotgun (WGS) entry which is preliminary data.</text>
</comment>
<feature type="compositionally biased region" description="Basic and acidic residues" evidence="1">
    <location>
        <begin position="149"/>
        <end position="161"/>
    </location>
</feature>